<dbReference type="EMBL" id="CP016895">
    <property type="protein sequence ID" value="AOA57240.1"/>
    <property type="molecule type" value="Genomic_DNA"/>
</dbReference>
<evidence type="ECO:0000313" key="2">
    <source>
        <dbReference type="EMBL" id="AOA57240.1"/>
    </source>
</evidence>
<dbReference type="Proteomes" id="UP000093391">
    <property type="component" value="Chromosome"/>
</dbReference>
<name>A0A1B2LWB1_9GAMM</name>
<dbReference type="STRING" id="1789224.BFG52_01960"/>
<keyword evidence="3" id="KW-1185">Reference proteome</keyword>
<dbReference type="OrthoDB" id="6706370at2"/>
<gene>
    <name evidence="2" type="ORF">BFG52_01960</name>
</gene>
<dbReference type="Pfam" id="PF13466">
    <property type="entry name" value="STAS_2"/>
    <property type="match status" value="1"/>
</dbReference>
<dbReference type="SUPFAM" id="SSF52091">
    <property type="entry name" value="SpoIIaa-like"/>
    <property type="match status" value="1"/>
</dbReference>
<dbReference type="InterPro" id="IPR036513">
    <property type="entry name" value="STAS_dom_sf"/>
</dbReference>
<evidence type="ECO:0000313" key="3">
    <source>
        <dbReference type="Proteomes" id="UP000093391"/>
    </source>
</evidence>
<evidence type="ECO:0000259" key="1">
    <source>
        <dbReference type="Pfam" id="PF13466"/>
    </source>
</evidence>
<sequence>MIEFKQQQLYVSGEIHFGNAEHCYRQGLEVIQQQQHFPLQINLSQLQSGNTLALAIFIRWLRHTPQSAGLVFKAVPEKMMKIIQSCHLEQDLKFSA</sequence>
<organism evidence="2 3">
    <name type="scientific">Acinetobacter larvae</name>
    <dbReference type="NCBI Taxonomy" id="1789224"/>
    <lineage>
        <taxon>Bacteria</taxon>
        <taxon>Pseudomonadati</taxon>
        <taxon>Pseudomonadota</taxon>
        <taxon>Gammaproteobacteria</taxon>
        <taxon>Moraxellales</taxon>
        <taxon>Moraxellaceae</taxon>
        <taxon>Acinetobacter</taxon>
    </lineage>
</organism>
<dbReference type="InterPro" id="IPR058548">
    <property type="entry name" value="MlaB-like_STAS"/>
</dbReference>
<accession>A0A1B2LWB1</accession>
<proteinExistence type="predicted"/>
<dbReference type="Gene3D" id="3.30.750.24">
    <property type="entry name" value="STAS domain"/>
    <property type="match status" value="1"/>
</dbReference>
<protein>
    <submittedName>
        <fullName evidence="2">Toluene tolerance protein</fullName>
    </submittedName>
</protein>
<feature type="domain" description="MlaB-like STAS" evidence="1">
    <location>
        <begin position="11"/>
        <end position="84"/>
    </location>
</feature>
<reference evidence="2 3" key="1">
    <citation type="submission" date="2016-08" db="EMBL/GenBank/DDBJ databases">
        <authorList>
            <person name="Seilhamer J.J."/>
        </authorList>
    </citation>
    <scope>NUCLEOTIDE SEQUENCE [LARGE SCALE GENOMIC DNA]</scope>
    <source>
        <strain evidence="2 3">BRTC-1</strain>
    </source>
</reference>
<dbReference type="RefSeq" id="WP_067551909.1">
    <property type="nucleotide sequence ID" value="NZ_CP016895.1"/>
</dbReference>
<dbReference type="AlphaFoldDB" id="A0A1B2LWB1"/>
<dbReference type="KEGG" id="ala:BFG52_01960"/>